<feature type="domain" description="AAA+ ATPase" evidence="3">
    <location>
        <begin position="240"/>
        <end position="363"/>
    </location>
</feature>
<sequence length="500" mass="56502">MMWFGVITLTALCSAILAGASPQQVPWSDSDIKHRDNAFDVFVKHFSNSRAGTDTVLQTQISSLYANSSIVVTQDYNFDIFRYAAGSGESIVIRELDDIESIKRAVFVKPLRRRNGDGIVGDRVVFGGWEVAWGDQEFKVIVATWPEGYMQITQWHVISDNAQAAHQFIQATARFCSNLRNVVWVFEQGYWRADRELWQSIQDASWDDVVLDEDLKKSLQGDYQSFFKSEAIYKKFSVPWKRGLIFLGPPGNGKTVSLKAIMKEVKVPPLYVKTFHNFAGDEAGIKAIFARARAEAPCVLILEDLDSLITDQNRSFFLNEVDGLENNDGLLIIGTTNHVERLDPALSNRPSRFDRKYTFPDPSYAQRRDYAVYWQDKLRSIKEIKFPDALLDEFAEKTDKFSFAYMKEAFVSSLLIVVTREVGHVDEPADFRTILLAQIKHLRDEFKTKPELAGASLTSGGGGGAGGSGGFHRAEMMRFWETSGIYGDEGMIFRYPGMDM</sequence>
<gene>
    <name evidence="4" type="ORF">IAR55_006968</name>
</gene>
<proteinExistence type="inferred from homology"/>
<dbReference type="Pfam" id="PF00004">
    <property type="entry name" value="AAA"/>
    <property type="match status" value="1"/>
</dbReference>
<evidence type="ECO:0000256" key="1">
    <source>
        <dbReference type="RuleBase" id="RU003651"/>
    </source>
</evidence>
<dbReference type="CDD" id="cd19481">
    <property type="entry name" value="RecA-like_protease"/>
    <property type="match status" value="1"/>
</dbReference>
<feature type="signal peptide" evidence="2">
    <location>
        <begin position="1"/>
        <end position="18"/>
    </location>
</feature>
<evidence type="ECO:0000313" key="5">
    <source>
        <dbReference type="Proteomes" id="UP001388673"/>
    </source>
</evidence>
<feature type="chain" id="PRO_5043396339" description="AAA+ ATPase domain-containing protein" evidence="2">
    <location>
        <begin position="19"/>
        <end position="500"/>
    </location>
</feature>
<dbReference type="Gene3D" id="3.40.50.300">
    <property type="entry name" value="P-loop containing nucleotide triphosphate hydrolases"/>
    <property type="match status" value="1"/>
</dbReference>
<comment type="similarity">
    <text evidence="1">Belongs to the AAA ATPase family.</text>
</comment>
<dbReference type="RefSeq" id="XP_066799738.1">
    <property type="nucleotide sequence ID" value="XM_066950046.1"/>
</dbReference>
<dbReference type="GeneID" id="92184226"/>
<dbReference type="InterPro" id="IPR050168">
    <property type="entry name" value="AAA_ATPase_domain"/>
</dbReference>
<dbReference type="KEGG" id="kne:92184226"/>
<dbReference type="GO" id="GO:0003723">
    <property type="term" value="F:RNA binding"/>
    <property type="evidence" value="ECO:0007669"/>
    <property type="project" value="TreeGrafter"/>
</dbReference>
<reference evidence="4 5" key="1">
    <citation type="journal article" date="2024" name="bioRxiv">
        <title>Comparative genomics of Cryptococcus and Kwoniella reveals pathogenesis evolution and contrasting karyotype dynamics via intercentromeric recombination or chromosome fusion.</title>
        <authorList>
            <person name="Coelho M.A."/>
            <person name="David-Palma M."/>
            <person name="Shea T."/>
            <person name="Bowers K."/>
            <person name="McGinley-Smith S."/>
            <person name="Mohammad A.W."/>
            <person name="Gnirke A."/>
            <person name="Yurkov A.M."/>
            <person name="Nowrousian M."/>
            <person name="Sun S."/>
            <person name="Cuomo C.A."/>
            <person name="Heitman J."/>
        </authorList>
    </citation>
    <scope>NUCLEOTIDE SEQUENCE [LARGE SCALE GENOMIC DNA]</scope>
    <source>
        <strain evidence="4 5">CBS 13917</strain>
    </source>
</reference>
<keyword evidence="5" id="KW-1185">Reference proteome</keyword>
<dbReference type="PANTHER" id="PTHR23077:SF132">
    <property type="entry name" value="ATP-DEPENDENT ZN PROTEASE"/>
    <property type="match status" value="1"/>
</dbReference>
<keyword evidence="1" id="KW-0547">Nucleotide-binding</keyword>
<keyword evidence="2" id="KW-0732">Signal</keyword>
<dbReference type="PANTHER" id="PTHR23077">
    <property type="entry name" value="AAA-FAMILY ATPASE"/>
    <property type="match status" value="1"/>
</dbReference>
<evidence type="ECO:0000313" key="4">
    <source>
        <dbReference type="EMBL" id="KAK8844174.1"/>
    </source>
</evidence>
<protein>
    <recommendedName>
        <fullName evidence="3">AAA+ ATPase domain-containing protein</fullName>
    </recommendedName>
</protein>
<dbReference type="SUPFAM" id="SSF52540">
    <property type="entry name" value="P-loop containing nucleoside triphosphate hydrolases"/>
    <property type="match status" value="1"/>
</dbReference>
<dbReference type="AlphaFoldDB" id="A0AAW0YTW5"/>
<dbReference type="EMBL" id="JBCAWK010000014">
    <property type="protein sequence ID" value="KAK8844174.1"/>
    <property type="molecule type" value="Genomic_DNA"/>
</dbReference>
<dbReference type="InterPro" id="IPR003593">
    <property type="entry name" value="AAA+_ATPase"/>
</dbReference>
<dbReference type="GO" id="GO:0042254">
    <property type="term" value="P:ribosome biogenesis"/>
    <property type="evidence" value="ECO:0007669"/>
    <property type="project" value="TreeGrafter"/>
</dbReference>
<dbReference type="SMART" id="SM00382">
    <property type="entry name" value="AAA"/>
    <property type="match status" value="1"/>
</dbReference>
<dbReference type="Proteomes" id="UP001388673">
    <property type="component" value="Unassembled WGS sequence"/>
</dbReference>
<name>A0AAW0YTW5_9TREE</name>
<comment type="caution">
    <text evidence="4">The sequence shown here is derived from an EMBL/GenBank/DDBJ whole genome shotgun (WGS) entry which is preliminary data.</text>
</comment>
<dbReference type="InterPro" id="IPR027417">
    <property type="entry name" value="P-loop_NTPase"/>
</dbReference>
<dbReference type="GO" id="GO:0005524">
    <property type="term" value="F:ATP binding"/>
    <property type="evidence" value="ECO:0007669"/>
    <property type="project" value="UniProtKB-KW"/>
</dbReference>
<accession>A0AAW0YTW5</accession>
<dbReference type="GO" id="GO:0005634">
    <property type="term" value="C:nucleus"/>
    <property type="evidence" value="ECO:0007669"/>
    <property type="project" value="TreeGrafter"/>
</dbReference>
<dbReference type="GO" id="GO:0016887">
    <property type="term" value="F:ATP hydrolysis activity"/>
    <property type="evidence" value="ECO:0007669"/>
    <property type="project" value="InterPro"/>
</dbReference>
<dbReference type="InterPro" id="IPR003960">
    <property type="entry name" value="ATPase_AAA_CS"/>
</dbReference>
<dbReference type="PROSITE" id="PS00674">
    <property type="entry name" value="AAA"/>
    <property type="match status" value="1"/>
</dbReference>
<organism evidence="4 5">
    <name type="scientific">Kwoniella newhampshirensis</name>
    <dbReference type="NCBI Taxonomy" id="1651941"/>
    <lineage>
        <taxon>Eukaryota</taxon>
        <taxon>Fungi</taxon>
        <taxon>Dikarya</taxon>
        <taxon>Basidiomycota</taxon>
        <taxon>Agaricomycotina</taxon>
        <taxon>Tremellomycetes</taxon>
        <taxon>Tremellales</taxon>
        <taxon>Cryptococcaceae</taxon>
        <taxon>Kwoniella</taxon>
    </lineage>
</organism>
<evidence type="ECO:0000259" key="3">
    <source>
        <dbReference type="SMART" id="SM00382"/>
    </source>
</evidence>
<keyword evidence="1" id="KW-0067">ATP-binding</keyword>
<dbReference type="GO" id="GO:1990275">
    <property type="term" value="F:preribosome binding"/>
    <property type="evidence" value="ECO:0007669"/>
    <property type="project" value="TreeGrafter"/>
</dbReference>
<dbReference type="InterPro" id="IPR003959">
    <property type="entry name" value="ATPase_AAA_core"/>
</dbReference>
<evidence type="ECO:0000256" key="2">
    <source>
        <dbReference type="SAM" id="SignalP"/>
    </source>
</evidence>